<proteinExistence type="predicted"/>
<protein>
    <submittedName>
        <fullName evidence="1">Uncharacterized protein</fullName>
    </submittedName>
</protein>
<evidence type="ECO:0000313" key="2">
    <source>
        <dbReference type="Proteomes" id="UP001501274"/>
    </source>
</evidence>
<gene>
    <name evidence="1" type="ORF">Q4I28_007610</name>
</gene>
<dbReference type="EMBL" id="JBAMZN010000036">
    <property type="protein sequence ID" value="KAL0517959.1"/>
    <property type="molecule type" value="Genomic_DNA"/>
</dbReference>
<evidence type="ECO:0000313" key="1">
    <source>
        <dbReference type="EMBL" id="KAL0517959.1"/>
    </source>
</evidence>
<organism evidence="1 2">
    <name type="scientific">Leishmania naiffi</name>
    <dbReference type="NCBI Taxonomy" id="5678"/>
    <lineage>
        <taxon>Eukaryota</taxon>
        <taxon>Discoba</taxon>
        <taxon>Euglenozoa</taxon>
        <taxon>Kinetoplastea</taxon>
        <taxon>Metakinetoplastina</taxon>
        <taxon>Trypanosomatida</taxon>
        <taxon>Trypanosomatidae</taxon>
        <taxon>Leishmaniinae</taxon>
        <taxon>Leishmania</taxon>
        <taxon>Leishmania naiffi species complex</taxon>
    </lineage>
</organism>
<accession>A0AAW3B931</accession>
<reference evidence="1 2" key="1">
    <citation type="submission" date="2024-02" db="EMBL/GenBank/DDBJ databases">
        <title>FIRST GENOME SEQUENCES OF Leishmania (Viannia) shawi, Leishmania (Viannia) lindenbergi AND Leishmania (Viannia) utingensis.</title>
        <authorList>
            <person name="Resadore F."/>
            <person name="Custodio M.G.F."/>
            <person name="Boite M.C."/>
            <person name="Cupolillo E."/>
            <person name="Ferreira G.E.M."/>
        </authorList>
    </citation>
    <scope>NUCLEOTIDE SEQUENCE [LARGE SCALE GENOMIC DNA]</scope>
    <source>
        <strain evidence="1 2">MDAS/BR/1979/M5533</strain>
    </source>
</reference>
<comment type="caution">
    <text evidence="1">The sequence shown here is derived from an EMBL/GenBank/DDBJ whole genome shotgun (WGS) entry which is preliminary data.</text>
</comment>
<keyword evidence="2" id="KW-1185">Reference proteome</keyword>
<name>A0AAW3B931_9TRYP</name>
<dbReference type="Proteomes" id="UP001501274">
    <property type="component" value="Unassembled WGS sequence"/>
</dbReference>
<dbReference type="AlphaFoldDB" id="A0AAW3B931"/>
<sequence length="323" mass="35741">MLRFFAVALLRCELLRRAHRAYERLSGSRWTAGCHLHSVPSARCKDAKLRLAATRGRYYEVALIGEENHFKDSLIFARGAPSIVLNGLEKKLSDPELQAVRLIFNGALLMGLGVNASESCDAGLLNAIRSFGLGTDKACPSKQASHYLKWYCSNRADKVRHTKEALLTETKHCGVNIGIIGDFQCVHAIKGKFIAPDYDILTFKKHKIGNITGPGACLLLINSVRHKLTTFDHGNDHNTIRIDIEGAEQAVCKAKRSGKSLKHYHIACYLAKLTTDDPVKFMAELKSTITQFQHKRGVFNAAEQVRATKLTGMSEPSCPLSQP</sequence>